<organism evidence="4 5">
    <name type="scientific">Herpetosiphon aurantiacus (strain ATCC 23779 / DSM 785 / 114-95)</name>
    <dbReference type="NCBI Taxonomy" id="316274"/>
    <lineage>
        <taxon>Bacteria</taxon>
        <taxon>Bacillati</taxon>
        <taxon>Chloroflexota</taxon>
        <taxon>Chloroflexia</taxon>
        <taxon>Herpetosiphonales</taxon>
        <taxon>Herpetosiphonaceae</taxon>
        <taxon>Herpetosiphon</taxon>
    </lineage>
</organism>
<protein>
    <recommendedName>
        <fullName evidence="3">CRISPR type III-associated protein domain-containing protein</fullName>
    </recommendedName>
</protein>
<feature type="region of interest" description="Disordered" evidence="2">
    <location>
        <begin position="400"/>
        <end position="431"/>
    </location>
</feature>
<dbReference type="Proteomes" id="UP000000787">
    <property type="component" value="Chromosome"/>
</dbReference>
<evidence type="ECO:0000313" key="4">
    <source>
        <dbReference type="EMBL" id="ABX04561.1"/>
    </source>
</evidence>
<dbReference type="AlphaFoldDB" id="A9AUN4"/>
<dbReference type="STRING" id="316274.Haur_1918"/>
<name>A9AUN4_HERA2</name>
<keyword evidence="1" id="KW-0051">Antiviral defense</keyword>
<dbReference type="eggNOG" id="COG1337">
    <property type="taxonomic scope" value="Bacteria"/>
</dbReference>
<evidence type="ECO:0000256" key="1">
    <source>
        <dbReference type="ARBA" id="ARBA00023118"/>
    </source>
</evidence>
<dbReference type="InterPro" id="IPR052216">
    <property type="entry name" value="CRISPR_Csm3_endoribonuclease"/>
</dbReference>
<dbReference type="GO" id="GO:0051607">
    <property type="term" value="P:defense response to virus"/>
    <property type="evidence" value="ECO:0007669"/>
    <property type="project" value="UniProtKB-KW"/>
</dbReference>
<dbReference type="BioCyc" id="HAUR316274:GHYA-1947-MONOMER"/>
<feature type="domain" description="CRISPR type III-associated protein" evidence="3">
    <location>
        <begin position="50"/>
        <end position="188"/>
    </location>
</feature>
<reference evidence="4 5" key="1">
    <citation type="journal article" date="2011" name="Stand. Genomic Sci.">
        <title>Complete genome sequence of the filamentous gliding predatory bacterium Herpetosiphon aurantiacus type strain (114-95(T)).</title>
        <authorList>
            <person name="Kiss H."/>
            <person name="Nett M."/>
            <person name="Domin N."/>
            <person name="Martin K."/>
            <person name="Maresca J.A."/>
            <person name="Copeland A."/>
            <person name="Lapidus A."/>
            <person name="Lucas S."/>
            <person name="Berry K.W."/>
            <person name="Glavina Del Rio T."/>
            <person name="Dalin E."/>
            <person name="Tice H."/>
            <person name="Pitluck S."/>
            <person name="Richardson P."/>
            <person name="Bruce D."/>
            <person name="Goodwin L."/>
            <person name="Han C."/>
            <person name="Detter J.C."/>
            <person name="Schmutz J."/>
            <person name="Brettin T."/>
            <person name="Land M."/>
            <person name="Hauser L."/>
            <person name="Kyrpides N.C."/>
            <person name="Ivanova N."/>
            <person name="Goker M."/>
            <person name="Woyke T."/>
            <person name="Klenk H.P."/>
            <person name="Bryant D.A."/>
        </authorList>
    </citation>
    <scope>NUCLEOTIDE SEQUENCE [LARGE SCALE GENOMIC DNA]</scope>
    <source>
        <strain evidence="5">ATCC 23779 / DSM 785 / 114-95</strain>
    </source>
</reference>
<dbReference type="PANTHER" id="PTHR35579">
    <property type="entry name" value="CRISPR SYSTEM CMS ENDORIBONUCLEASE CSM3"/>
    <property type="match status" value="1"/>
</dbReference>
<dbReference type="CDD" id="cd09726">
    <property type="entry name" value="RAMP_I_III"/>
    <property type="match status" value="2"/>
</dbReference>
<dbReference type="Pfam" id="PF03787">
    <property type="entry name" value="RAMPs"/>
    <property type="match status" value="2"/>
</dbReference>
<keyword evidence="5" id="KW-1185">Reference proteome</keyword>
<accession>A9AUN4</accession>
<feature type="domain" description="CRISPR type III-associated protein" evidence="3">
    <location>
        <begin position="290"/>
        <end position="465"/>
    </location>
</feature>
<sequence>MSINATRIIRKRIIFKAELVLTSAAVFSNGDSDPIIDMMILRDSCEPQKALLPGSSLAGALRSYLKDITKDDTAIDKLFGCIGDEEVGEYFGQSRLLISDAVSREPIQAELRDGVRIDHATRTAADQAKYDLEVLPAGTCFSLELEFIVLEEVPTINLLPLVVQALHGLQTGQISLGMKKNRGLGQCSVKGWDIYEIDMTKPTEIFGWLERDDKNPIPTAAQHSNLYDYFGFQPADASRYPVTLTANFTFADDAMLIRSALQTNNLEDLINNPDDQTVSKKIPDPVHLQTRVDGTLQPVIPGTSWAGVLRHRALRILNTLKVATAEQQLDELFGFVIEQQAKAQASRIMIKDSIIQHPATEPLVQNRIAIDRFTGGAFDGALFSEMPVWKTDQTCVTLEISIKPPRPKKEAQQDQQKPEDTPQPDPKPTPKFNQAEVGLLLLLLKDLWTGDLAIGGTSSIGRGRLQGLEATLTVDGAEFCFKQATDGIGSLHITGTGKRDQLQMYVEAIGASS</sequence>
<evidence type="ECO:0000259" key="3">
    <source>
        <dbReference type="Pfam" id="PF03787"/>
    </source>
</evidence>
<feature type="compositionally biased region" description="Basic and acidic residues" evidence="2">
    <location>
        <begin position="407"/>
        <end position="420"/>
    </location>
</feature>
<proteinExistence type="predicted"/>
<dbReference type="InterPro" id="IPR005537">
    <property type="entry name" value="RAMP_III_fam"/>
</dbReference>
<dbReference type="PANTHER" id="PTHR35579:SF6">
    <property type="entry name" value="DUF324 DOMAIN-CONTAINING PROTEIN"/>
    <property type="match status" value="1"/>
</dbReference>
<dbReference type="KEGG" id="hau:Haur_1918"/>
<evidence type="ECO:0000313" key="5">
    <source>
        <dbReference type="Proteomes" id="UP000000787"/>
    </source>
</evidence>
<dbReference type="EMBL" id="CP000875">
    <property type="protein sequence ID" value="ABX04561.1"/>
    <property type="molecule type" value="Genomic_DNA"/>
</dbReference>
<evidence type="ECO:0000256" key="2">
    <source>
        <dbReference type="SAM" id="MobiDB-lite"/>
    </source>
</evidence>
<dbReference type="InParanoid" id="A9AUN4"/>
<gene>
    <name evidence="4" type="ordered locus">Haur_1918</name>
</gene>
<dbReference type="HOGENOM" id="CLU_041901_0_0_0"/>